<dbReference type="SUPFAM" id="SSF48403">
    <property type="entry name" value="Ankyrin repeat"/>
    <property type="match status" value="1"/>
</dbReference>
<dbReference type="Gene3D" id="1.25.40.20">
    <property type="entry name" value="Ankyrin repeat-containing domain"/>
    <property type="match status" value="4"/>
</dbReference>
<accession>A0A0G4HR72</accession>
<protein>
    <submittedName>
        <fullName evidence="4">Uncharacterized protein</fullName>
    </submittedName>
</protein>
<feature type="repeat" description="ANK" evidence="3">
    <location>
        <begin position="40"/>
        <end position="72"/>
    </location>
</feature>
<feature type="repeat" description="ANK" evidence="3">
    <location>
        <begin position="104"/>
        <end position="136"/>
    </location>
</feature>
<dbReference type="PhylomeDB" id="A0A0G4HR72"/>
<dbReference type="PANTHER" id="PTHR24193:SF125">
    <property type="entry name" value="PROTEIN FEM-1 HOMOLOG CG6966-LIKE PROTEIN"/>
    <property type="match status" value="1"/>
</dbReference>
<proteinExistence type="predicted"/>
<dbReference type="InterPro" id="IPR002110">
    <property type="entry name" value="Ankyrin_rpt"/>
</dbReference>
<dbReference type="SMART" id="SM00248">
    <property type="entry name" value="ANK"/>
    <property type="match status" value="6"/>
</dbReference>
<dbReference type="GO" id="GO:0045944">
    <property type="term" value="P:positive regulation of transcription by RNA polymerase II"/>
    <property type="evidence" value="ECO:0007669"/>
    <property type="project" value="TreeGrafter"/>
</dbReference>
<feature type="repeat" description="ANK" evidence="3">
    <location>
        <begin position="212"/>
        <end position="244"/>
    </location>
</feature>
<organism evidence="4">
    <name type="scientific">Chromera velia CCMP2878</name>
    <dbReference type="NCBI Taxonomy" id="1169474"/>
    <lineage>
        <taxon>Eukaryota</taxon>
        <taxon>Sar</taxon>
        <taxon>Alveolata</taxon>
        <taxon>Colpodellida</taxon>
        <taxon>Chromeraceae</taxon>
        <taxon>Chromera</taxon>
    </lineage>
</organism>
<keyword evidence="1" id="KW-0677">Repeat</keyword>
<sequence length="246" mass="26486">MTSCRLDEFFDVGEGEETRAKREDLTLLFYVGADVHGLVDGQTALTKAVLATNLEAVKILVETRAGLGTRSSDGNSTLHISGIAFEIAEFLVSCGKDMNVENREGYQPLLVAAQDNQTDLIGLYLQHGAAINAADEEGDTALHVAAMTDHRDAAQLLLDRGANCNVTNKSGWTPLLCTVIPYGDAPTDYKDVAELLISCGVNVNPATLADNGGTSIFYEAALYRSADVLELLLKNRADLHVTDNRR</sequence>
<keyword evidence="2 3" id="KW-0040">ANK repeat</keyword>
<dbReference type="PRINTS" id="PR01415">
    <property type="entry name" value="ANKYRIN"/>
</dbReference>
<dbReference type="InterPro" id="IPR036770">
    <property type="entry name" value="Ankyrin_rpt-contain_sf"/>
</dbReference>
<name>A0A0G4HR72_9ALVE</name>
<feature type="repeat" description="ANK" evidence="3">
    <location>
        <begin position="137"/>
        <end position="169"/>
    </location>
</feature>
<evidence type="ECO:0000313" key="4">
    <source>
        <dbReference type="EMBL" id="CEM46793.1"/>
    </source>
</evidence>
<dbReference type="InterPro" id="IPR050663">
    <property type="entry name" value="Ankyrin-SOCS_Box"/>
</dbReference>
<gene>
    <name evidence="4" type="ORF">Cvel_8048</name>
</gene>
<dbReference type="Pfam" id="PF12796">
    <property type="entry name" value="Ank_2"/>
    <property type="match status" value="1"/>
</dbReference>
<dbReference type="GO" id="GO:0000976">
    <property type="term" value="F:transcription cis-regulatory region binding"/>
    <property type="evidence" value="ECO:0007669"/>
    <property type="project" value="TreeGrafter"/>
</dbReference>
<dbReference type="PROSITE" id="PS50088">
    <property type="entry name" value="ANK_REPEAT"/>
    <property type="match status" value="4"/>
</dbReference>
<evidence type="ECO:0000256" key="3">
    <source>
        <dbReference type="PROSITE-ProRule" id="PRU00023"/>
    </source>
</evidence>
<dbReference type="PROSITE" id="PS50297">
    <property type="entry name" value="ANK_REP_REGION"/>
    <property type="match status" value="2"/>
</dbReference>
<dbReference type="PANTHER" id="PTHR24193">
    <property type="entry name" value="ANKYRIN REPEAT PROTEIN"/>
    <property type="match status" value="1"/>
</dbReference>
<dbReference type="AlphaFoldDB" id="A0A0G4HR72"/>
<dbReference type="EMBL" id="CDMZ01003554">
    <property type="protein sequence ID" value="CEM46793.1"/>
    <property type="molecule type" value="Genomic_DNA"/>
</dbReference>
<evidence type="ECO:0000256" key="2">
    <source>
        <dbReference type="ARBA" id="ARBA00023043"/>
    </source>
</evidence>
<evidence type="ECO:0000256" key="1">
    <source>
        <dbReference type="ARBA" id="ARBA00022737"/>
    </source>
</evidence>
<dbReference type="GO" id="GO:0005634">
    <property type="term" value="C:nucleus"/>
    <property type="evidence" value="ECO:0007669"/>
    <property type="project" value="TreeGrafter"/>
</dbReference>
<dbReference type="VEuPathDB" id="CryptoDB:Cvel_8048"/>
<reference evidence="4" key="1">
    <citation type="submission" date="2014-11" db="EMBL/GenBank/DDBJ databases">
        <authorList>
            <person name="Otto D Thomas"/>
            <person name="Naeem Raeece"/>
        </authorList>
    </citation>
    <scope>NUCLEOTIDE SEQUENCE</scope>
</reference>